<dbReference type="RefSeq" id="WP_253778639.1">
    <property type="nucleotide sequence ID" value="NZ_BAAAVE010000011.1"/>
</dbReference>
<evidence type="ECO:0000313" key="2">
    <source>
        <dbReference type="Proteomes" id="UP001320766"/>
    </source>
</evidence>
<dbReference type="EMBL" id="JAMZEC010000001">
    <property type="protein sequence ID" value="MCP2351893.1"/>
    <property type="molecule type" value="Genomic_DNA"/>
</dbReference>
<comment type="caution">
    <text evidence="1">The sequence shown here is derived from an EMBL/GenBank/DDBJ whole genome shotgun (WGS) entry which is preliminary data.</text>
</comment>
<dbReference type="SUPFAM" id="SSF159501">
    <property type="entry name" value="EreA/ChaN-like"/>
    <property type="match status" value="1"/>
</dbReference>
<dbReference type="Proteomes" id="UP001320766">
    <property type="component" value="Unassembled WGS sequence"/>
</dbReference>
<sequence length="127" mass="13316">MAYDGHLTTLPMGRHLHHALGEDYVALALTSAAEHTVEMYPDADAPLGFTIADTALAPPEPGSVEAAALDAGIGLALVDLRQARHRDRLLDLTRIRAQSGTMTMPVADAFDGVLISPTATMQDGLGA</sequence>
<proteinExistence type="predicted"/>
<evidence type="ECO:0000313" key="1">
    <source>
        <dbReference type="EMBL" id="MCP2351893.1"/>
    </source>
</evidence>
<dbReference type="Pfam" id="PF05139">
    <property type="entry name" value="Erythro_esteras"/>
    <property type="match status" value="1"/>
</dbReference>
<name>A0ABT1KCZ6_9ACTN</name>
<keyword evidence="2" id="KW-1185">Reference proteome</keyword>
<dbReference type="Gene3D" id="3.40.1660.10">
    <property type="entry name" value="EreA-like (biosynthetic domain)"/>
    <property type="match status" value="1"/>
</dbReference>
<dbReference type="InterPro" id="IPR007815">
    <property type="entry name" value="Emycin_Estase"/>
</dbReference>
<gene>
    <name evidence="1" type="ORF">HD595_008015</name>
</gene>
<accession>A0ABT1KCZ6</accession>
<reference evidence="1 2" key="1">
    <citation type="submission" date="2022-06" db="EMBL/GenBank/DDBJ databases">
        <title>Sequencing the genomes of 1000 actinobacteria strains.</title>
        <authorList>
            <person name="Klenk H.-P."/>
        </authorList>
    </citation>
    <scope>NUCLEOTIDE SEQUENCE [LARGE SCALE GENOMIC DNA]</scope>
    <source>
        <strain evidence="1 2">DSM 44170</strain>
    </source>
</reference>
<organism evidence="1 2">
    <name type="scientific">Nonomuraea roseoviolacea subsp. carminata</name>
    <dbReference type="NCBI Taxonomy" id="160689"/>
    <lineage>
        <taxon>Bacteria</taxon>
        <taxon>Bacillati</taxon>
        <taxon>Actinomycetota</taxon>
        <taxon>Actinomycetes</taxon>
        <taxon>Streptosporangiales</taxon>
        <taxon>Streptosporangiaceae</taxon>
        <taxon>Nonomuraea</taxon>
    </lineage>
</organism>
<protein>
    <submittedName>
        <fullName evidence="1">Uncharacterized protein</fullName>
    </submittedName>
</protein>